<organism evidence="2 3">
    <name type="scientific">Acaryochloris thomasi RCC1774</name>
    <dbReference type="NCBI Taxonomy" id="1764569"/>
    <lineage>
        <taxon>Bacteria</taxon>
        <taxon>Bacillati</taxon>
        <taxon>Cyanobacteriota</taxon>
        <taxon>Cyanophyceae</taxon>
        <taxon>Acaryochloridales</taxon>
        <taxon>Acaryochloridaceae</taxon>
        <taxon>Acaryochloris</taxon>
        <taxon>Acaryochloris thomasi</taxon>
    </lineage>
</organism>
<dbReference type="Pfam" id="PF14261">
    <property type="entry name" value="DUF4351"/>
    <property type="match status" value="1"/>
</dbReference>
<proteinExistence type="predicted"/>
<protein>
    <recommendedName>
        <fullName evidence="1">DUF4351 domain-containing protein</fullName>
    </recommendedName>
</protein>
<reference evidence="2 3" key="1">
    <citation type="journal article" date="2018" name="Sci. Rep.">
        <title>A novel species of the marine cyanobacterium Acaryochloris with a unique pigment content and lifestyle.</title>
        <authorList>
            <person name="Partensky F."/>
            <person name="Six C."/>
            <person name="Ratin M."/>
            <person name="Garczarek L."/>
            <person name="Vaulot D."/>
            <person name="Probert I."/>
            <person name="Calteau A."/>
            <person name="Gourvil P."/>
            <person name="Marie D."/>
            <person name="Grebert T."/>
            <person name="Bouchier C."/>
            <person name="Le Panse S."/>
            <person name="Gachenot M."/>
            <person name="Rodriguez F."/>
            <person name="Garrido J.L."/>
        </authorList>
    </citation>
    <scope>NUCLEOTIDE SEQUENCE [LARGE SCALE GENOMIC DNA]</scope>
    <source>
        <strain evidence="2 3">RCC1774</strain>
    </source>
</reference>
<dbReference type="AlphaFoldDB" id="A0A2W1JP21"/>
<dbReference type="EMBL" id="PQWO01000009">
    <property type="protein sequence ID" value="PZD72622.1"/>
    <property type="molecule type" value="Genomic_DNA"/>
</dbReference>
<name>A0A2W1JP21_9CYAN</name>
<gene>
    <name evidence="2" type="ORF">C1752_03458</name>
</gene>
<evidence type="ECO:0000313" key="2">
    <source>
        <dbReference type="EMBL" id="PZD72622.1"/>
    </source>
</evidence>
<dbReference type="InterPro" id="IPR025587">
    <property type="entry name" value="DUF4351"/>
</dbReference>
<feature type="domain" description="DUF4351" evidence="1">
    <location>
        <begin position="14"/>
        <end position="72"/>
    </location>
</feature>
<dbReference type="PANTHER" id="PTHR35586">
    <property type="entry name" value="SLL1691 PROTEIN"/>
    <property type="match status" value="1"/>
</dbReference>
<accession>A0A2W1JP21</accession>
<comment type="caution">
    <text evidence="2">The sequence shown here is derived from an EMBL/GenBank/DDBJ whole genome shotgun (WGS) entry which is preliminary data.</text>
</comment>
<dbReference type="Proteomes" id="UP000248857">
    <property type="component" value="Unassembled WGS sequence"/>
</dbReference>
<keyword evidence="3" id="KW-1185">Reference proteome</keyword>
<evidence type="ECO:0000313" key="3">
    <source>
        <dbReference type="Proteomes" id="UP000248857"/>
    </source>
</evidence>
<evidence type="ECO:0000259" key="1">
    <source>
        <dbReference type="Pfam" id="PF14261"/>
    </source>
</evidence>
<sequence length="76" mass="8520">MLGLDLTQEPRAIQEAKEEGERSLILHLLTKKMGTLDESMCDRISTLSSAQLTALGEALLDFNHLNDIHNWLATQE</sequence>
<dbReference type="RefSeq" id="WP_233501615.1">
    <property type="nucleotide sequence ID" value="NZ_CAWNWM010000009.1"/>
</dbReference>
<dbReference type="PANTHER" id="PTHR35586:SF1">
    <property type="entry name" value="SLL1691 PROTEIN"/>
    <property type="match status" value="1"/>
</dbReference>